<dbReference type="EMBL" id="CP001804">
    <property type="protein sequence ID" value="ACY19305.1"/>
    <property type="molecule type" value="Genomic_DNA"/>
</dbReference>
<evidence type="ECO:0000256" key="1">
    <source>
        <dbReference type="ARBA" id="ARBA00022490"/>
    </source>
</evidence>
<dbReference type="PROSITE" id="PS01317">
    <property type="entry name" value="SSRP"/>
    <property type="match status" value="1"/>
</dbReference>
<evidence type="ECO:0000256" key="3">
    <source>
        <dbReference type="HAMAP-Rule" id="MF_00023"/>
    </source>
</evidence>
<dbReference type="InterPro" id="IPR020081">
    <property type="entry name" value="SsrA-bd_prot_CS"/>
</dbReference>
<evidence type="ECO:0000256" key="4">
    <source>
        <dbReference type="SAM" id="MobiDB-lite"/>
    </source>
</evidence>
<evidence type="ECO:0000256" key="2">
    <source>
        <dbReference type="ARBA" id="ARBA00022884"/>
    </source>
</evidence>
<dbReference type="GO" id="GO:0070930">
    <property type="term" value="P:trans-translation-dependent protein tagging"/>
    <property type="evidence" value="ECO:0007669"/>
    <property type="project" value="TreeGrafter"/>
</dbReference>
<dbReference type="InterPro" id="IPR023620">
    <property type="entry name" value="SmpB"/>
</dbReference>
<gene>
    <name evidence="3" type="primary">smpB</name>
    <name evidence="5" type="ordered locus">Hoch_6841</name>
</gene>
<name>D0LUI2_HALO1</name>
<comment type="function">
    <text evidence="3">Required for rescue of stalled ribosomes mediated by trans-translation. Binds to transfer-messenger RNA (tmRNA), required for stable association of tmRNA with ribosomes. tmRNA and SmpB together mimic tRNA shape, replacing the anticodon stem-loop with SmpB. tmRNA is encoded by the ssrA gene; the 2 termini fold to resemble tRNA(Ala) and it encodes a 'tag peptide', a short internal open reading frame. During trans-translation Ala-aminoacylated tmRNA acts like a tRNA, entering the A-site of stalled ribosomes, displacing the stalled mRNA. The ribosome then switches to translate the ORF on the tmRNA; the nascent peptide is terminated with the 'tag peptide' encoded by the tmRNA and targeted for degradation. The ribosome is freed to recommence translation, which seems to be the essential function of trans-translation.</text>
</comment>
<dbReference type="GO" id="GO:0070929">
    <property type="term" value="P:trans-translation"/>
    <property type="evidence" value="ECO:0007669"/>
    <property type="project" value="UniProtKB-UniRule"/>
</dbReference>
<comment type="similarity">
    <text evidence="3">Belongs to the SmpB family.</text>
</comment>
<evidence type="ECO:0000313" key="6">
    <source>
        <dbReference type="Proteomes" id="UP000001880"/>
    </source>
</evidence>
<sequence length="162" mass="18742">MAKKNRRQTTIPEGARVLARNRRALHDYEIHDVVEAGIVLVGSEVKSLRDSHAHLNDAHAEIQSDEAWLINAKIEEYPWANQFNHEPTRRRKLLLHKHEISRLGIKTQQRGFTLVPLAVYLKDGKIKVELALGSGKKEYEKRNVTRETEAQRDIDRALKRAR</sequence>
<dbReference type="OrthoDB" id="9805462at2"/>
<protein>
    <recommendedName>
        <fullName evidence="3">SsrA-binding protein</fullName>
    </recommendedName>
    <alternativeName>
        <fullName evidence="3">Small protein B</fullName>
    </alternativeName>
</protein>
<dbReference type="PANTHER" id="PTHR30308:SF2">
    <property type="entry name" value="SSRA-BINDING PROTEIN"/>
    <property type="match status" value="1"/>
</dbReference>
<dbReference type="GO" id="GO:0003723">
    <property type="term" value="F:RNA binding"/>
    <property type="evidence" value="ECO:0007669"/>
    <property type="project" value="UniProtKB-UniRule"/>
</dbReference>
<dbReference type="NCBIfam" id="NF003843">
    <property type="entry name" value="PRK05422.1"/>
    <property type="match status" value="1"/>
</dbReference>
<dbReference type="CDD" id="cd09294">
    <property type="entry name" value="SmpB"/>
    <property type="match status" value="1"/>
</dbReference>
<proteinExistence type="inferred from homology"/>
<dbReference type="HOGENOM" id="CLU_108953_0_0_7"/>
<dbReference type="Proteomes" id="UP000001880">
    <property type="component" value="Chromosome"/>
</dbReference>
<dbReference type="HAMAP" id="MF_00023">
    <property type="entry name" value="SmpB"/>
    <property type="match status" value="1"/>
</dbReference>
<organism evidence="5 6">
    <name type="scientific">Haliangium ochraceum (strain DSM 14365 / JCM 11303 / SMP-2)</name>
    <dbReference type="NCBI Taxonomy" id="502025"/>
    <lineage>
        <taxon>Bacteria</taxon>
        <taxon>Pseudomonadati</taxon>
        <taxon>Myxococcota</taxon>
        <taxon>Polyangia</taxon>
        <taxon>Haliangiales</taxon>
        <taxon>Kofleriaceae</taxon>
        <taxon>Haliangium</taxon>
    </lineage>
</organism>
<reference evidence="5 6" key="1">
    <citation type="journal article" date="2010" name="Stand. Genomic Sci.">
        <title>Complete genome sequence of Haliangium ochraceum type strain (SMP-2).</title>
        <authorList>
            <consortium name="US DOE Joint Genome Institute (JGI-PGF)"/>
            <person name="Ivanova N."/>
            <person name="Daum C."/>
            <person name="Lang E."/>
            <person name="Abt B."/>
            <person name="Kopitz M."/>
            <person name="Saunders E."/>
            <person name="Lapidus A."/>
            <person name="Lucas S."/>
            <person name="Glavina Del Rio T."/>
            <person name="Nolan M."/>
            <person name="Tice H."/>
            <person name="Copeland A."/>
            <person name="Cheng J.F."/>
            <person name="Chen F."/>
            <person name="Bruce D."/>
            <person name="Goodwin L."/>
            <person name="Pitluck S."/>
            <person name="Mavromatis K."/>
            <person name="Pati A."/>
            <person name="Mikhailova N."/>
            <person name="Chen A."/>
            <person name="Palaniappan K."/>
            <person name="Land M."/>
            <person name="Hauser L."/>
            <person name="Chang Y.J."/>
            <person name="Jeffries C.D."/>
            <person name="Detter J.C."/>
            <person name="Brettin T."/>
            <person name="Rohde M."/>
            <person name="Goker M."/>
            <person name="Bristow J."/>
            <person name="Markowitz V."/>
            <person name="Eisen J.A."/>
            <person name="Hugenholtz P."/>
            <person name="Kyrpides N.C."/>
            <person name="Klenk H.P."/>
        </authorList>
    </citation>
    <scope>NUCLEOTIDE SEQUENCE [LARGE SCALE GENOMIC DNA]</scope>
    <source>
        <strain evidence="6">DSM 14365 / CIP 107738 / JCM 11303 / AJ 13395 / SMP-2</strain>
    </source>
</reference>
<dbReference type="eggNOG" id="COG0691">
    <property type="taxonomic scope" value="Bacteria"/>
</dbReference>
<dbReference type="Gene3D" id="2.40.280.10">
    <property type="match status" value="1"/>
</dbReference>
<dbReference type="AlphaFoldDB" id="D0LUI2"/>
<dbReference type="Pfam" id="PF01668">
    <property type="entry name" value="SmpB"/>
    <property type="match status" value="1"/>
</dbReference>
<keyword evidence="2 3" id="KW-0694">RNA-binding</keyword>
<dbReference type="GO" id="GO:0005829">
    <property type="term" value="C:cytosol"/>
    <property type="evidence" value="ECO:0007669"/>
    <property type="project" value="TreeGrafter"/>
</dbReference>
<dbReference type="KEGG" id="hoh:Hoch_6841"/>
<dbReference type="InterPro" id="IPR000037">
    <property type="entry name" value="SsrA-bd_prot"/>
</dbReference>
<comment type="subcellular location">
    <subcellularLocation>
        <location evidence="3">Cytoplasm</location>
    </subcellularLocation>
    <text evidence="3">The tmRNA-SmpB complex associates with stalled 70S ribosomes.</text>
</comment>
<dbReference type="RefSeq" id="WP_012831897.1">
    <property type="nucleotide sequence ID" value="NC_013440.1"/>
</dbReference>
<keyword evidence="6" id="KW-1185">Reference proteome</keyword>
<dbReference type="STRING" id="502025.Hoch_6841"/>
<dbReference type="NCBIfam" id="TIGR00086">
    <property type="entry name" value="smpB"/>
    <property type="match status" value="1"/>
</dbReference>
<feature type="region of interest" description="Disordered" evidence="4">
    <location>
        <begin position="142"/>
        <end position="162"/>
    </location>
</feature>
<accession>D0LUI2</accession>
<dbReference type="PANTHER" id="PTHR30308">
    <property type="entry name" value="TMRNA-BINDING COMPONENT OF TRANS-TRANSLATION TAGGING COMPLEX"/>
    <property type="match status" value="1"/>
</dbReference>
<evidence type="ECO:0000313" key="5">
    <source>
        <dbReference type="EMBL" id="ACY19305.1"/>
    </source>
</evidence>
<dbReference type="SUPFAM" id="SSF74982">
    <property type="entry name" value="Small protein B (SmpB)"/>
    <property type="match status" value="1"/>
</dbReference>
<keyword evidence="1 3" id="KW-0963">Cytoplasm</keyword>